<evidence type="ECO:0000256" key="2">
    <source>
        <dbReference type="SAM" id="Phobius"/>
    </source>
</evidence>
<evidence type="ECO:0000313" key="5">
    <source>
        <dbReference type="Proteomes" id="UP000298213"/>
    </source>
</evidence>
<evidence type="ECO:0000259" key="3">
    <source>
        <dbReference type="Pfam" id="PF07835"/>
    </source>
</evidence>
<feature type="domain" description="Cytochrome c oxidase subunit IV bacterial aa3 type" evidence="3">
    <location>
        <begin position="102"/>
        <end position="131"/>
    </location>
</feature>
<sequence length="135" mass="14307">MSGAPRTDQPARAPMAVTSRRWAGSSSISNRQRVGSGRIDSPSQEPKPLRKGSKGRINRAPGSRVFGGLGGPCSLVTEAPRNRTSRKGSRMAAELDLEKETAVHAQGYSRFVALLKWGTIAAAVITALVVLIIAN</sequence>
<name>A0A4Y8ZKR7_9SPHN</name>
<dbReference type="EMBL" id="SPDV01000065">
    <property type="protein sequence ID" value="TFI56601.1"/>
    <property type="molecule type" value="Genomic_DNA"/>
</dbReference>
<gene>
    <name evidence="4" type="ORF">E2493_19355</name>
</gene>
<dbReference type="AlphaFoldDB" id="A0A4Y8ZKR7"/>
<evidence type="ECO:0000256" key="1">
    <source>
        <dbReference type="SAM" id="MobiDB-lite"/>
    </source>
</evidence>
<feature type="transmembrane region" description="Helical" evidence="2">
    <location>
        <begin position="114"/>
        <end position="134"/>
    </location>
</feature>
<dbReference type="Pfam" id="PF07835">
    <property type="entry name" value="COX4_pro_2"/>
    <property type="match status" value="1"/>
</dbReference>
<proteinExistence type="predicted"/>
<keyword evidence="2" id="KW-0812">Transmembrane</keyword>
<organism evidence="4 5">
    <name type="scientific">Sphingomonas parva</name>
    <dbReference type="NCBI Taxonomy" id="2555898"/>
    <lineage>
        <taxon>Bacteria</taxon>
        <taxon>Pseudomonadati</taxon>
        <taxon>Pseudomonadota</taxon>
        <taxon>Alphaproteobacteria</taxon>
        <taxon>Sphingomonadales</taxon>
        <taxon>Sphingomonadaceae</taxon>
        <taxon>Sphingomonas</taxon>
    </lineage>
</organism>
<comment type="caution">
    <text evidence="4">The sequence shown here is derived from an EMBL/GenBank/DDBJ whole genome shotgun (WGS) entry which is preliminary data.</text>
</comment>
<dbReference type="InterPro" id="IPR012422">
    <property type="entry name" value="Cyt_c_oxidase_su4_bac-aa3"/>
</dbReference>
<accession>A0A4Y8ZKR7</accession>
<evidence type="ECO:0000313" key="4">
    <source>
        <dbReference type="EMBL" id="TFI56601.1"/>
    </source>
</evidence>
<reference evidence="4 5" key="1">
    <citation type="submission" date="2019-03" db="EMBL/GenBank/DDBJ databases">
        <title>Genome sequence of Sphingomonas sp. 17J27-24.</title>
        <authorList>
            <person name="Kim M."/>
            <person name="Maeng S."/>
            <person name="Sathiyaraj S."/>
        </authorList>
    </citation>
    <scope>NUCLEOTIDE SEQUENCE [LARGE SCALE GENOMIC DNA]</scope>
    <source>
        <strain evidence="4 5">17J27-24</strain>
    </source>
</reference>
<keyword evidence="2" id="KW-1133">Transmembrane helix</keyword>
<keyword evidence="2" id="KW-0472">Membrane</keyword>
<keyword evidence="5" id="KW-1185">Reference proteome</keyword>
<dbReference type="Proteomes" id="UP000298213">
    <property type="component" value="Unassembled WGS sequence"/>
</dbReference>
<feature type="compositionally biased region" description="Polar residues" evidence="1">
    <location>
        <begin position="24"/>
        <end position="33"/>
    </location>
</feature>
<feature type="region of interest" description="Disordered" evidence="1">
    <location>
        <begin position="1"/>
        <end position="89"/>
    </location>
</feature>
<protein>
    <submittedName>
        <fullName evidence="4">Aa3-type cytochrome c oxidase subunit IV</fullName>
    </submittedName>
</protein>